<feature type="transmembrane region" description="Helical" evidence="2">
    <location>
        <begin position="91"/>
        <end position="113"/>
    </location>
</feature>
<comment type="caution">
    <text evidence="4">The sequence shown here is derived from an EMBL/GenBank/DDBJ whole genome shotgun (WGS) entry which is preliminary data.</text>
</comment>
<feature type="transmembrane region" description="Helical" evidence="2">
    <location>
        <begin position="29"/>
        <end position="46"/>
    </location>
</feature>
<dbReference type="OrthoDB" id="5508079at2"/>
<evidence type="ECO:0000256" key="1">
    <source>
        <dbReference type="ARBA" id="ARBA00005801"/>
    </source>
</evidence>
<keyword evidence="2" id="KW-0812">Transmembrane</keyword>
<gene>
    <name evidence="4" type="ORF">BKP35_06200</name>
</gene>
<dbReference type="EMBL" id="MLQQ01000005">
    <property type="protein sequence ID" value="OIJ14657.1"/>
    <property type="molecule type" value="Genomic_DNA"/>
</dbReference>
<comment type="similarity">
    <text evidence="1">Belongs to the peptidase A24 family.</text>
</comment>
<dbReference type="Pfam" id="PF01478">
    <property type="entry name" value="Peptidase_A24"/>
    <property type="match status" value="1"/>
</dbReference>
<organism evidence="4 5">
    <name type="scientific">Anaerobacillus arseniciselenatis</name>
    <dbReference type="NCBI Taxonomy" id="85682"/>
    <lineage>
        <taxon>Bacteria</taxon>
        <taxon>Bacillati</taxon>
        <taxon>Bacillota</taxon>
        <taxon>Bacilli</taxon>
        <taxon>Bacillales</taxon>
        <taxon>Bacillaceae</taxon>
        <taxon>Anaerobacillus</taxon>
    </lineage>
</organism>
<reference evidence="4 5" key="1">
    <citation type="submission" date="2016-10" db="EMBL/GenBank/DDBJ databases">
        <title>Draft genome sequences of four alkaliphilic bacteria belonging to the Anaerobacillus genus.</title>
        <authorList>
            <person name="Bassil N.M."/>
            <person name="Lloyd J.R."/>
        </authorList>
    </citation>
    <scope>NUCLEOTIDE SEQUENCE [LARGE SCALE GENOMIC DNA]</scope>
    <source>
        <strain evidence="4 5">DSM 15340</strain>
    </source>
</reference>
<sequence>MAINLFLITVLAVCVVTDLKSRKIYNKVIFPSLVIAFIANFFIYGFSGVTTAVIGFFLGLAILIIPFLLGGMGAGDVKLLAFIGALKGTSFVFITAIYMAIIGAIIALAIVVLRKGWAKNWLYFLYGRKCGLDVPLTFDNRSMKATYPYGVAIALGAVFTLVFQELPFL</sequence>
<dbReference type="GO" id="GO:0004190">
    <property type="term" value="F:aspartic-type endopeptidase activity"/>
    <property type="evidence" value="ECO:0007669"/>
    <property type="project" value="InterPro"/>
</dbReference>
<feature type="domain" description="Prepilin type IV endopeptidase peptidase" evidence="3">
    <location>
        <begin position="5"/>
        <end position="108"/>
    </location>
</feature>
<keyword evidence="2" id="KW-1133">Transmembrane helix</keyword>
<dbReference type="GO" id="GO:0006465">
    <property type="term" value="P:signal peptide processing"/>
    <property type="evidence" value="ECO:0007669"/>
    <property type="project" value="TreeGrafter"/>
</dbReference>
<keyword evidence="2" id="KW-0472">Membrane</keyword>
<evidence type="ECO:0000313" key="4">
    <source>
        <dbReference type="EMBL" id="OIJ14657.1"/>
    </source>
</evidence>
<accession>A0A1S2LSK8</accession>
<dbReference type="PANTHER" id="PTHR30487">
    <property type="entry name" value="TYPE 4 PREPILIN-LIKE PROTEINS LEADER PEPTIDE-PROCESSING ENZYME"/>
    <property type="match status" value="1"/>
</dbReference>
<dbReference type="InterPro" id="IPR000045">
    <property type="entry name" value="Prepilin_IV_endopep_pep"/>
</dbReference>
<dbReference type="AlphaFoldDB" id="A0A1S2LSK8"/>
<protein>
    <recommendedName>
        <fullName evidence="3">Prepilin type IV endopeptidase peptidase domain-containing protein</fullName>
    </recommendedName>
</protein>
<dbReference type="Proteomes" id="UP000180098">
    <property type="component" value="Unassembled WGS sequence"/>
</dbReference>
<name>A0A1S2LSK8_9BACI</name>
<evidence type="ECO:0000256" key="2">
    <source>
        <dbReference type="SAM" id="Phobius"/>
    </source>
</evidence>
<proteinExistence type="inferred from homology"/>
<dbReference type="Gene3D" id="1.20.120.1220">
    <property type="match status" value="1"/>
</dbReference>
<evidence type="ECO:0000313" key="5">
    <source>
        <dbReference type="Proteomes" id="UP000180098"/>
    </source>
</evidence>
<dbReference type="InterPro" id="IPR050882">
    <property type="entry name" value="Prepilin_peptidase/N-MTase"/>
</dbReference>
<feature type="transmembrane region" description="Helical" evidence="2">
    <location>
        <begin position="53"/>
        <end position="71"/>
    </location>
</feature>
<feature type="transmembrane region" description="Helical" evidence="2">
    <location>
        <begin position="146"/>
        <end position="163"/>
    </location>
</feature>
<dbReference type="PANTHER" id="PTHR30487:SF0">
    <property type="entry name" value="PREPILIN LEADER PEPTIDASE_N-METHYLTRANSFERASE-RELATED"/>
    <property type="match status" value="1"/>
</dbReference>
<evidence type="ECO:0000259" key="3">
    <source>
        <dbReference type="Pfam" id="PF01478"/>
    </source>
</evidence>
<keyword evidence="5" id="KW-1185">Reference proteome</keyword>
<dbReference type="GO" id="GO:0005886">
    <property type="term" value="C:plasma membrane"/>
    <property type="evidence" value="ECO:0007669"/>
    <property type="project" value="TreeGrafter"/>
</dbReference>